<evidence type="ECO:0000256" key="4">
    <source>
        <dbReference type="PROSITE-ProRule" id="PRU00335"/>
    </source>
</evidence>
<protein>
    <submittedName>
        <fullName evidence="7">TetR family transcriptional regulator</fullName>
    </submittedName>
    <submittedName>
        <fullName evidence="8">TetR/AcrR family transcriptional regulator</fullName>
    </submittedName>
</protein>
<keyword evidence="10" id="KW-1185">Reference proteome</keyword>
<reference evidence="7 9" key="1">
    <citation type="submission" date="2019-12" db="EMBL/GenBank/DDBJ databases">
        <title>Whole genome shotgun sequence of Streptomyces libani subsp. libani NBRC 13452.</title>
        <authorList>
            <person name="Ichikawa N."/>
            <person name="Kimura A."/>
            <person name="Kitahashi Y."/>
            <person name="Komaki H."/>
            <person name="Tamura T."/>
        </authorList>
    </citation>
    <scope>NUCLEOTIDE SEQUENCE [LARGE SCALE GENOMIC DNA]</scope>
    <source>
        <strain evidence="7 9">NBRC 13452</strain>
    </source>
</reference>
<proteinExistence type="predicted"/>
<keyword evidence="2 4" id="KW-0238">DNA-binding</keyword>
<evidence type="ECO:0000313" key="9">
    <source>
        <dbReference type="Proteomes" id="UP000429552"/>
    </source>
</evidence>
<dbReference type="GO" id="GO:0003700">
    <property type="term" value="F:DNA-binding transcription factor activity"/>
    <property type="evidence" value="ECO:0007669"/>
    <property type="project" value="TreeGrafter"/>
</dbReference>
<dbReference type="PROSITE" id="PS50977">
    <property type="entry name" value="HTH_TETR_2"/>
    <property type="match status" value="1"/>
</dbReference>
<dbReference type="AlphaFoldDB" id="A0A640TDQ2"/>
<dbReference type="InterPro" id="IPR001647">
    <property type="entry name" value="HTH_TetR"/>
</dbReference>
<dbReference type="InterPro" id="IPR050109">
    <property type="entry name" value="HTH-type_TetR-like_transc_reg"/>
</dbReference>
<evidence type="ECO:0000313" key="10">
    <source>
        <dbReference type="Proteomes" id="UP001210609"/>
    </source>
</evidence>
<evidence type="ECO:0000256" key="3">
    <source>
        <dbReference type="ARBA" id="ARBA00023163"/>
    </source>
</evidence>
<dbReference type="InterPro" id="IPR004111">
    <property type="entry name" value="Repressor_TetR_C"/>
</dbReference>
<dbReference type="PANTHER" id="PTHR30055">
    <property type="entry name" value="HTH-TYPE TRANSCRIPTIONAL REGULATOR RUTR"/>
    <property type="match status" value="1"/>
</dbReference>
<dbReference type="InterPro" id="IPR009057">
    <property type="entry name" value="Homeodomain-like_sf"/>
</dbReference>
<dbReference type="Proteomes" id="UP001210609">
    <property type="component" value="Chromosome"/>
</dbReference>
<dbReference type="PANTHER" id="PTHR30055:SF151">
    <property type="entry name" value="TRANSCRIPTIONAL REGULATORY PROTEIN"/>
    <property type="match status" value="1"/>
</dbReference>
<dbReference type="Gene3D" id="1.10.357.10">
    <property type="entry name" value="Tetracycline Repressor, domain 2"/>
    <property type="match status" value="1"/>
</dbReference>
<dbReference type="RefSeq" id="WP_167540472.1">
    <property type="nucleotide sequence ID" value="NZ_BLIP01000001.1"/>
</dbReference>
<evidence type="ECO:0000259" key="6">
    <source>
        <dbReference type="PROSITE" id="PS50977"/>
    </source>
</evidence>
<dbReference type="EMBL" id="CP114202">
    <property type="protein sequence ID" value="WAT94655.1"/>
    <property type="molecule type" value="Genomic_DNA"/>
</dbReference>
<evidence type="ECO:0000313" key="7">
    <source>
        <dbReference type="EMBL" id="GFE19775.1"/>
    </source>
</evidence>
<gene>
    <name evidence="7" type="ORF">Sliba_02280</name>
    <name evidence="8" type="ORF">STRLI_000312</name>
</gene>
<dbReference type="Proteomes" id="UP000429552">
    <property type="component" value="Unassembled WGS sequence"/>
</dbReference>
<evidence type="ECO:0000256" key="5">
    <source>
        <dbReference type="SAM" id="MobiDB-lite"/>
    </source>
</evidence>
<dbReference type="EMBL" id="BLIP01000001">
    <property type="protein sequence ID" value="GFE19775.1"/>
    <property type="molecule type" value="Genomic_DNA"/>
</dbReference>
<organism evidence="7 9">
    <name type="scientific">Streptomyces nigrescens</name>
    <dbReference type="NCBI Taxonomy" id="1920"/>
    <lineage>
        <taxon>Bacteria</taxon>
        <taxon>Bacillati</taxon>
        <taxon>Actinomycetota</taxon>
        <taxon>Actinomycetes</taxon>
        <taxon>Kitasatosporales</taxon>
        <taxon>Streptomycetaceae</taxon>
        <taxon>Streptomyces</taxon>
    </lineage>
</organism>
<dbReference type="Pfam" id="PF00440">
    <property type="entry name" value="TetR_N"/>
    <property type="match status" value="1"/>
</dbReference>
<keyword evidence="1" id="KW-0805">Transcription regulation</keyword>
<feature type="region of interest" description="Disordered" evidence="5">
    <location>
        <begin position="1"/>
        <end position="30"/>
    </location>
</feature>
<dbReference type="SUPFAM" id="SSF48498">
    <property type="entry name" value="Tetracyclin repressor-like, C-terminal domain"/>
    <property type="match status" value="1"/>
</dbReference>
<dbReference type="Gene3D" id="1.10.10.60">
    <property type="entry name" value="Homeodomain-like"/>
    <property type="match status" value="1"/>
</dbReference>
<evidence type="ECO:0000256" key="1">
    <source>
        <dbReference type="ARBA" id="ARBA00023015"/>
    </source>
</evidence>
<name>A0A640TDQ2_STRNI</name>
<dbReference type="GO" id="GO:0045892">
    <property type="term" value="P:negative regulation of DNA-templated transcription"/>
    <property type="evidence" value="ECO:0007669"/>
    <property type="project" value="InterPro"/>
</dbReference>
<dbReference type="GO" id="GO:0000976">
    <property type="term" value="F:transcription cis-regulatory region binding"/>
    <property type="evidence" value="ECO:0007669"/>
    <property type="project" value="TreeGrafter"/>
</dbReference>
<evidence type="ECO:0000313" key="8">
    <source>
        <dbReference type="EMBL" id="WAT94655.1"/>
    </source>
</evidence>
<keyword evidence="3" id="KW-0804">Transcription</keyword>
<accession>A0A640TDQ2</accession>
<evidence type="ECO:0000256" key="2">
    <source>
        <dbReference type="ARBA" id="ARBA00023125"/>
    </source>
</evidence>
<dbReference type="SUPFAM" id="SSF46689">
    <property type="entry name" value="Homeodomain-like"/>
    <property type="match status" value="1"/>
</dbReference>
<dbReference type="Pfam" id="PF02909">
    <property type="entry name" value="TetR_C_1"/>
    <property type="match status" value="1"/>
</dbReference>
<reference evidence="8 10" key="2">
    <citation type="submission" date="2022-12" db="EMBL/GenBank/DDBJ databases">
        <authorList>
            <person name="Ruckert C."/>
            <person name="Busche T."/>
            <person name="Kalinowski J."/>
            <person name="Wittmann C."/>
        </authorList>
    </citation>
    <scope>NUCLEOTIDE SEQUENCE [LARGE SCALE GENOMIC DNA]</scope>
    <source>
        <strain evidence="8 10">DSM 40555</strain>
    </source>
</reference>
<feature type="DNA-binding region" description="H-T-H motif" evidence="4">
    <location>
        <begin position="52"/>
        <end position="71"/>
    </location>
</feature>
<dbReference type="InterPro" id="IPR036271">
    <property type="entry name" value="Tet_transcr_reg_TetR-rel_C_sf"/>
</dbReference>
<feature type="domain" description="HTH tetR-type" evidence="6">
    <location>
        <begin position="29"/>
        <end position="89"/>
    </location>
</feature>
<sequence length="245" mass="26679">MAERREAGSGEPALIWERPEPPSRPTPSPLSRERIVQAAIGLADTDGLESVSLRKVAAALDAGPMRLYRYLSTKEELLDLMVDAVYGEIPAPEPADGDWRGTLRSLAHHTRRAALRHEWFADLLAGRPHLGPHALAHTEASFAALHGAPGFDDIDTVLPIVDAVNAYLVGAIRKEISVLRAERVTGMDEEQWQRAAAPYLSRVLATGRYPTLSKVVQDAAHPDAETTFDAGLDYLLDGIAARIAR</sequence>